<feature type="region of interest" description="Disordered" evidence="1">
    <location>
        <begin position="116"/>
        <end position="163"/>
    </location>
</feature>
<accession>F0X0I0</accession>
<dbReference type="SUPFAM" id="SSF53098">
    <property type="entry name" value="Ribonuclease H-like"/>
    <property type="match status" value="1"/>
</dbReference>
<dbReference type="InterPro" id="IPR012337">
    <property type="entry name" value="RNaseH-like_sf"/>
</dbReference>
<dbReference type="InterPro" id="IPR036397">
    <property type="entry name" value="RNaseH_sf"/>
</dbReference>
<feature type="compositionally biased region" description="Polar residues" evidence="1">
    <location>
        <begin position="116"/>
        <end position="136"/>
    </location>
</feature>
<evidence type="ECO:0000256" key="1">
    <source>
        <dbReference type="SAM" id="MobiDB-lite"/>
    </source>
</evidence>
<dbReference type="PANTHER" id="PTHR42648:SF28">
    <property type="entry name" value="TRANSPOSON-ENCODED PROTEIN WITH RIBONUCLEASE H-LIKE AND RETROVIRUS ZINC FINGER-LIKE DOMAINS"/>
    <property type="match status" value="1"/>
</dbReference>
<dbReference type="AlphaFoldDB" id="F0X0I0"/>
<dbReference type="GO" id="GO:0003676">
    <property type="term" value="F:nucleic acid binding"/>
    <property type="evidence" value="ECO:0007669"/>
    <property type="project" value="InterPro"/>
</dbReference>
<name>F0X0I0_9STRA</name>
<dbReference type="PANTHER" id="PTHR42648">
    <property type="entry name" value="TRANSPOSASE, PUTATIVE-RELATED"/>
    <property type="match status" value="1"/>
</dbReference>
<protein>
    <submittedName>
        <fullName evidence="2">Uncharacterized protein AlNc14C493G11924</fullName>
    </submittedName>
</protein>
<reference evidence="2" key="1">
    <citation type="journal article" date="2011" name="PLoS Biol.">
        <title>Gene gain and loss during evolution of obligate parasitism in the white rust pathogen of Arabidopsis thaliana.</title>
        <authorList>
            <person name="Kemen E."/>
            <person name="Gardiner A."/>
            <person name="Schultz-Larsen T."/>
            <person name="Kemen A.C."/>
            <person name="Balmuth A.L."/>
            <person name="Robert-Seilaniantz A."/>
            <person name="Bailey K."/>
            <person name="Holub E."/>
            <person name="Studholme D.J."/>
            <person name="Maclean D."/>
            <person name="Jones J.D."/>
        </authorList>
    </citation>
    <scope>NUCLEOTIDE SEQUENCE</scope>
</reference>
<dbReference type="HOGENOM" id="CLU_1322992_0_0_1"/>
<evidence type="ECO:0000313" key="2">
    <source>
        <dbReference type="EMBL" id="CCA27270.1"/>
    </source>
</evidence>
<proteinExistence type="predicted"/>
<organism evidence="2">
    <name type="scientific">Albugo laibachii Nc14</name>
    <dbReference type="NCBI Taxonomy" id="890382"/>
    <lineage>
        <taxon>Eukaryota</taxon>
        <taxon>Sar</taxon>
        <taxon>Stramenopiles</taxon>
        <taxon>Oomycota</taxon>
        <taxon>Peronosporomycetes</taxon>
        <taxon>Albuginales</taxon>
        <taxon>Albuginaceae</taxon>
        <taxon>Albugo</taxon>
    </lineage>
</organism>
<sequence>MKSPTERIGGVICTDLKGLIKPQDRRGNGYLVNFIDERSNYCRTSLAKTKAEAAKQFQHFLVYFEKRFDCKIHVLRTDGGGEYKNIDPFCKEAGGESDSAHYERYILVGRNKQISQAAQEDPNAKSTVDTKSNVRPTSGERIQSVDVRKRDRKMATRTQGMKTPAAEIVSVMNEPDLKTYNQAMKSEEHVEWKEAVDAELASLEESQT</sequence>
<dbReference type="InterPro" id="IPR039537">
    <property type="entry name" value="Retrotran_Ty1/copia-like"/>
</dbReference>
<reference evidence="2" key="2">
    <citation type="submission" date="2011-02" db="EMBL/GenBank/DDBJ databases">
        <authorList>
            <person name="MacLean D."/>
        </authorList>
    </citation>
    <scope>NUCLEOTIDE SEQUENCE</scope>
</reference>
<dbReference type="EMBL" id="FR824532">
    <property type="protein sequence ID" value="CCA27270.1"/>
    <property type="molecule type" value="Genomic_DNA"/>
</dbReference>
<gene>
    <name evidence="2" type="primary">AlNc14C493G11924</name>
    <name evidence="2" type="ORF">ALNC14_134140</name>
</gene>
<dbReference type="Gene3D" id="3.30.420.10">
    <property type="entry name" value="Ribonuclease H-like superfamily/Ribonuclease H"/>
    <property type="match status" value="1"/>
</dbReference>